<evidence type="ECO:0000259" key="9">
    <source>
        <dbReference type="PROSITE" id="PS50928"/>
    </source>
</evidence>
<evidence type="ECO:0000256" key="5">
    <source>
        <dbReference type="ARBA" id="ARBA00022692"/>
    </source>
</evidence>
<keyword evidence="3 8" id="KW-0813">Transport</keyword>
<keyword evidence="4" id="KW-1003">Cell membrane</keyword>
<feature type="domain" description="ABC transmembrane type-1" evidence="9">
    <location>
        <begin position="161"/>
        <end position="351"/>
    </location>
</feature>
<evidence type="ECO:0000256" key="1">
    <source>
        <dbReference type="ARBA" id="ARBA00004429"/>
    </source>
</evidence>
<evidence type="ECO:0000313" key="11">
    <source>
        <dbReference type="Proteomes" id="UP000520198"/>
    </source>
</evidence>
<keyword evidence="11" id="KW-1185">Reference proteome</keyword>
<dbReference type="Gene3D" id="1.10.3720.10">
    <property type="entry name" value="MetI-like"/>
    <property type="match status" value="1"/>
</dbReference>
<evidence type="ECO:0000256" key="2">
    <source>
        <dbReference type="ARBA" id="ARBA00010072"/>
    </source>
</evidence>
<name>A0A7Y6QB08_9HYPH</name>
<feature type="transmembrane region" description="Helical" evidence="8">
    <location>
        <begin position="294"/>
        <end position="317"/>
    </location>
</feature>
<feature type="transmembrane region" description="Helical" evidence="8">
    <location>
        <begin position="101"/>
        <end position="119"/>
    </location>
</feature>
<feature type="transmembrane region" description="Helical" evidence="8">
    <location>
        <begin position="206"/>
        <end position="224"/>
    </location>
</feature>
<dbReference type="GO" id="GO:0022857">
    <property type="term" value="F:transmembrane transporter activity"/>
    <property type="evidence" value="ECO:0007669"/>
    <property type="project" value="InterPro"/>
</dbReference>
<feature type="transmembrane region" description="Helical" evidence="8">
    <location>
        <begin position="337"/>
        <end position="355"/>
    </location>
</feature>
<keyword evidence="5 8" id="KW-0812">Transmembrane</keyword>
<sequence>MAQFEGFVADTTLMAPAARPPARNRTWLSAYFGTPGNAVITIVCLGTIFGLAKLAIGWLFADAIFAGTPAECKASSGACWPFLSAKLRYIFFGFYPFDEQWRPLTAMLMFLGACGVSMVPRTWGRALAVVWIVVILPTLYTLMAGGVFGLTPVPTTQWGGLPLSFMLSFVGLACALPLGIALALARASSLPAIRVLGVGFIEIVRGVPLISILFMATVMLPLFMPDGITIDKLLRAQVAIILFAAAYIAEIVRGGLQAVPKGQIEAGHSLGLHYWQIMRKIVLPQALKKVIPPLVGLFIGFFQDTTLVTIVGLLDFLDTVRTAMRDPQWQGIAVLEGYVFAAVVYFFFSALMGAYSRFLEQYFRTTHD</sequence>
<evidence type="ECO:0000256" key="8">
    <source>
        <dbReference type="RuleBase" id="RU363032"/>
    </source>
</evidence>
<dbReference type="AlphaFoldDB" id="A0A7Y6QB08"/>
<evidence type="ECO:0000256" key="7">
    <source>
        <dbReference type="ARBA" id="ARBA00023136"/>
    </source>
</evidence>
<evidence type="ECO:0000256" key="3">
    <source>
        <dbReference type="ARBA" id="ARBA00022448"/>
    </source>
</evidence>
<feature type="transmembrane region" description="Helical" evidence="8">
    <location>
        <begin position="38"/>
        <end position="65"/>
    </location>
</feature>
<comment type="caution">
    <text evidence="10">The sequence shown here is derived from an EMBL/GenBank/DDBJ whole genome shotgun (WGS) entry which is preliminary data.</text>
</comment>
<proteinExistence type="inferred from homology"/>
<feature type="transmembrane region" description="Helical" evidence="8">
    <location>
        <begin position="236"/>
        <end position="256"/>
    </location>
</feature>
<comment type="subcellular location">
    <subcellularLocation>
        <location evidence="1">Cell inner membrane</location>
        <topology evidence="1">Multi-pass membrane protein</topology>
    </subcellularLocation>
    <subcellularLocation>
        <location evidence="8">Cell membrane</location>
        <topology evidence="8">Multi-pass membrane protein</topology>
    </subcellularLocation>
</comment>
<feature type="transmembrane region" description="Helical" evidence="8">
    <location>
        <begin position="163"/>
        <end position="185"/>
    </location>
</feature>
<gene>
    <name evidence="10" type="ORF">HT585_26005</name>
</gene>
<dbReference type="InterPro" id="IPR043429">
    <property type="entry name" value="ArtM/GltK/GlnP/TcyL/YhdX-like"/>
</dbReference>
<keyword evidence="7 8" id="KW-0472">Membrane</keyword>
<dbReference type="Pfam" id="PF00528">
    <property type="entry name" value="BPD_transp_1"/>
    <property type="match status" value="1"/>
</dbReference>
<keyword evidence="6 8" id="KW-1133">Transmembrane helix</keyword>
<evidence type="ECO:0000256" key="6">
    <source>
        <dbReference type="ARBA" id="ARBA00022989"/>
    </source>
</evidence>
<dbReference type="CDD" id="cd06261">
    <property type="entry name" value="TM_PBP2"/>
    <property type="match status" value="1"/>
</dbReference>
<evidence type="ECO:0000256" key="4">
    <source>
        <dbReference type="ARBA" id="ARBA00022475"/>
    </source>
</evidence>
<dbReference type="InterPro" id="IPR010065">
    <property type="entry name" value="AA_ABC_transptr_permease_3TM"/>
</dbReference>
<protein>
    <submittedName>
        <fullName evidence="10">Amino acid ABC transporter permease</fullName>
    </submittedName>
</protein>
<dbReference type="PROSITE" id="PS50928">
    <property type="entry name" value="ABC_TM1"/>
    <property type="match status" value="1"/>
</dbReference>
<feature type="transmembrane region" description="Helical" evidence="8">
    <location>
        <begin position="126"/>
        <end position="151"/>
    </location>
</feature>
<accession>A0A7Y6QB08</accession>
<organism evidence="10 11">
    <name type="scientific">Ensifer oleiphilus</name>
    <dbReference type="NCBI Taxonomy" id="2742698"/>
    <lineage>
        <taxon>Bacteria</taxon>
        <taxon>Pseudomonadati</taxon>
        <taxon>Pseudomonadota</taxon>
        <taxon>Alphaproteobacteria</taxon>
        <taxon>Hyphomicrobiales</taxon>
        <taxon>Rhizobiaceae</taxon>
        <taxon>Sinorhizobium/Ensifer group</taxon>
        <taxon>Ensifer</taxon>
    </lineage>
</organism>
<dbReference type="InterPro" id="IPR000515">
    <property type="entry name" value="MetI-like"/>
</dbReference>
<dbReference type="EMBL" id="JABWDU010000009">
    <property type="protein sequence ID" value="NVD42328.1"/>
    <property type="molecule type" value="Genomic_DNA"/>
</dbReference>
<dbReference type="PANTHER" id="PTHR30614:SF41">
    <property type="entry name" value="INNER MEMBRANE AMINO-ACID ABC TRANSPORTER PERMEASE PROTEIN YHDY"/>
    <property type="match status" value="1"/>
</dbReference>
<evidence type="ECO:0000313" key="10">
    <source>
        <dbReference type="EMBL" id="NVD42328.1"/>
    </source>
</evidence>
<dbReference type="GO" id="GO:0043190">
    <property type="term" value="C:ATP-binding cassette (ABC) transporter complex"/>
    <property type="evidence" value="ECO:0007669"/>
    <property type="project" value="InterPro"/>
</dbReference>
<dbReference type="PANTHER" id="PTHR30614">
    <property type="entry name" value="MEMBRANE COMPONENT OF AMINO ACID ABC TRANSPORTER"/>
    <property type="match status" value="1"/>
</dbReference>
<dbReference type="NCBIfam" id="TIGR01726">
    <property type="entry name" value="HEQRo_perm_3TM"/>
    <property type="match status" value="1"/>
</dbReference>
<dbReference type="RefSeq" id="WP_176355706.1">
    <property type="nucleotide sequence ID" value="NZ_JABWDU010000009.1"/>
</dbReference>
<comment type="similarity">
    <text evidence="2">Belongs to the binding-protein-dependent transport system permease family. HisMQ subfamily.</text>
</comment>
<dbReference type="GO" id="GO:0006865">
    <property type="term" value="P:amino acid transport"/>
    <property type="evidence" value="ECO:0007669"/>
    <property type="project" value="TreeGrafter"/>
</dbReference>
<dbReference type="SUPFAM" id="SSF161098">
    <property type="entry name" value="MetI-like"/>
    <property type="match status" value="1"/>
</dbReference>
<dbReference type="InterPro" id="IPR035906">
    <property type="entry name" value="MetI-like_sf"/>
</dbReference>
<dbReference type="Proteomes" id="UP000520198">
    <property type="component" value="Unassembled WGS sequence"/>
</dbReference>
<reference evidence="10 11" key="1">
    <citation type="submission" date="2020-06" db="EMBL/GenBank/DDBJ databases">
        <authorList>
            <person name="Grouzdev D.S."/>
        </authorList>
    </citation>
    <scope>NUCLEOTIDE SEQUENCE [LARGE SCALE GENOMIC DNA]</scope>
    <source>
        <strain evidence="10 11">HO-A22</strain>
    </source>
</reference>